<reference evidence="2" key="1">
    <citation type="submission" date="2020-02" db="EMBL/GenBank/DDBJ databases">
        <authorList>
            <person name="Meier V. D."/>
        </authorList>
    </citation>
    <scope>NUCLEOTIDE SEQUENCE</scope>
    <source>
        <strain evidence="2">AVDCRST_MAG42</strain>
    </source>
</reference>
<protein>
    <submittedName>
        <fullName evidence="2">Uncharacterized protein</fullName>
    </submittedName>
</protein>
<dbReference type="AlphaFoldDB" id="A0A6J4HV89"/>
<feature type="compositionally biased region" description="Basic residues" evidence="1">
    <location>
        <begin position="1"/>
        <end position="16"/>
    </location>
</feature>
<organism evidence="2">
    <name type="scientific">uncultured Chthoniobacterales bacterium</name>
    <dbReference type="NCBI Taxonomy" id="1836801"/>
    <lineage>
        <taxon>Bacteria</taxon>
        <taxon>Pseudomonadati</taxon>
        <taxon>Verrucomicrobiota</taxon>
        <taxon>Spartobacteria</taxon>
        <taxon>Chthoniobacterales</taxon>
        <taxon>environmental samples</taxon>
    </lineage>
</organism>
<feature type="non-terminal residue" evidence="2">
    <location>
        <position position="1"/>
    </location>
</feature>
<gene>
    <name evidence="2" type="ORF">AVDCRST_MAG42-1283</name>
</gene>
<accession>A0A6J4HV89</accession>
<dbReference type="EMBL" id="CADCTA010000055">
    <property type="protein sequence ID" value="CAA9233898.1"/>
    <property type="molecule type" value="Genomic_DNA"/>
</dbReference>
<sequence>APLPHHHGSPRRRRAAQRAARTGRPGDAMGAEHFGGGCAPPGPRDHRLAQVPLDWRAHPLSRAHTWRGRDRGRARRCACRRLHQHERESTRQRRRPFRDLVSRQPL</sequence>
<evidence type="ECO:0000313" key="2">
    <source>
        <dbReference type="EMBL" id="CAA9233898.1"/>
    </source>
</evidence>
<feature type="non-terminal residue" evidence="2">
    <location>
        <position position="106"/>
    </location>
</feature>
<evidence type="ECO:0000256" key="1">
    <source>
        <dbReference type="SAM" id="MobiDB-lite"/>
    </source>
</evidence>
<feature type="region of interest" description="Disordered" evidence="1">
    <location>
        <begin position="85"/>
        <end position="106"/>
    </location>
</feature>
<feature type="region of interest" description="Disordered" evidence="1">
    <location>
        <begin position="1"/>
        <end position="45"/>
    </location>
</feature>
<name>A0A6J4HV89_9BACT</name>
<proteinExistence type="predicted"/>